<feature type="domain" description="PucR C-terminal helix-turn-helix" evidence="3">
    <location>
        <begin position="485"/>
        <end position="542"/>
    </location>
</feature>
<dbReference type="InterPro" id="IPR042070">
    <property type="entry name" value="PucR_C-HTH_sf"/>
</dbReference>
<dbReference type="AlphaFoldDB" id="A0A0R3K5F9"/>
<dbReference type="PATRIC" id="fig|908809.3.peg.404"/>
<comment type="caution">
    <text evidence="5">The sequence shown here is derived from an EMBL/GenBank/DDBJ whole genome shotgun (WGS) entry which is preliminary data.</text>
</comment>
<dbReference type="InterPro" id="IPR025736">
    <property type="entry name" value="PucR_C-HTH_dom"/>
</dbReference>
<dbReference type="InterPro" id="IPR051448">
    <property type="entry name" value="CdaR-like_regulators"/>
</dbReference>
<organism evidence="5 6">
    <name type="scientific">Caloramator mitchellensis</name>
    <dbReference type="NCBI Taxonomy" id="908809"/>
    <lineage>
        <taxon>Bacteria</taxon>
        <taxon>Bacillati</taxon>
        <taxon>Bacillota</taxon>
        <taxon>Clostridia</taxon>
        <taxon>Eubacteriales</taxon>
        <taxon>Clostridiaceae</taxon>
        <taxon>Caloramator</taxon>
    </lineage>
</organism>
<evidence type="ECO:0000259" key="3">
    <source>
        <dbReference type="Pfam" id="PF13556"/>
    </source>
</evidence>
<feature type="domain" description="CdaR GGDEF-like" evidence="4">
    <location>
        <begin position="303"/>
        <end position="431"/>
    </location>
</feature>
<dbReference type="PANTHER" id="PTHR33744:SF1">
    <property type="entry name" value="DNA-BINDING TRANSCRIPTIONAL ACTIVATOR ADER"/>
    <property type="match status" value="1"/>
</dbReference>
<dbReference type="InterPro" id="IPR041522">
    <property type="entry name" value="CdaR_GGDEF"/>
</dbReference>
<dbReference type="Pfam" id="PF07905">
    <property type="entry name" value="PucR"/>
    <property type="match status" value="1"/>
</dbReference>
<proteinExistence type="inferred from homology"/>
<dbReference type="Pfam" id="PF17853">
    <property type="entry name" value="GGDEF_2"/>
    <property type="match status" value="1"/>
</dbReference>
<dbReference type="PANTHER" id="PTHR33744">
    <property type="entry name" value="CARBOHYDRATE DIACID REGULATOR"/>
    <property type="match status" value="1"/>
</dbReference>
<name>A0A0R3K5F9_CALMK</name>
<protein>
    <submittedName>
        <fullName evidence="5">Purine catabolism regulatory protein</fullName>
    </submittedName>
</protein>
<evidence type="ECO:0000313" key="6">
    <source>
        <dbReference type="Proteomes" id="UP000052015"/>
    </source>
</evidence>
<dbReference type="Gene3D" id="1.10.10.2840">
    <property type="entry name" value="PucR C-terminal helix-turn-helix domain"/>
    <property type="match status" value="1"/>
</dbReference>
<evidence type="ECO:0000256" key="1">
    <source>
        <dbReference type="ARBA" id="ARBA00006754"/>
    </source>
</evidence>
<dbReference type="OrthoDB" id="143422at2"/>
<reference evidence="5 6" key="1">
    <citation type="submission" date="2015-09" db="EMBL/GenBank/DDBJ databases">
        <title>Draft genome sequence of a Caloramator mitchellensis, a moderate thermophile from the Great Artesian Basin of Australia.</title>
        <authorList>
            <person name="Patel B.K."/>
        </authorList>
    </citation>
    <scope>NUCLEOTIDE SEQUENCE [LARGE SCALE GENOMIC DNA]</scope>
    <source>
        <strain evidence="5 6">VF08</strain>
    </source>
</reference>
<dbReference type="EMBL" id="LKHP01000002">
    <property type="protein sequence ID" value="KRQ87599.1"/>
    <property type="molecule type" value="Genomic_DNA"/>
</dbReference>
<dbReference type="Proteomes" id="UP000052015">
    <property type="component" value="Unassembled WGS sequence"/>
</dbReference>
<dbReference type="RefSeq" id="WP_057976591.1">
    <property type="nucleotide sequence ID" value="NZ_LKHP01000002.1"/>
</dbReference>
<dbReference type="InterPro" id="IPR012914">
    <property type="entry name" value="PucR_dom"/>
</dbReference>
<evidence type="ECO:0000259" key="2">
    <source>
        <dbReference type="Pfam" id="PF07905"/>
    </source>
</evidence>
<dbReference type="STRING" id="908809.ABG79_00400"/>
<evidence type="ECO:0000313" key="5">
    <source>
        <dbReference type="EMBL" id="KRQ87599.1"/>
    </source>
</evidence>
<evidence type="ECO:0000259" key="4">
    <source>
        <dbReference type="Pfam" id="PF17853"/>
    </source>
</evidence>
<accession>A0A0R3K5F9</accession>
<sequence>MARQNGITIEDVLNMECMKNCKIIAGHGGLKNTVSRVNIMADMDILNWVSQGELLLTTAYSLTNDLEFQKRFILDCSKKNLAGLGIKIYPYKEKLDDEILKLADEISFPIIELYYSTPFSEIMTPIFKEIFNKQAILLQRVESVHENLMNIMLKGGSIEEILDVVQNNIKNPIVLKLKYPEKVIYKFNDVDEHIKNKLIKNCDDFYNRGISKINERRLHESVEKIDNKNITRMIMPIVVKDSVYGHIFSWAVNTPLGGFDLSVLEISSTTMALEILKLLSLREAENRHRIEFVDDLCSNDNRRREKALSKANVYNLNRDDLYCFASIKLKACNKRLIKESIIDNLYLTYIIEETLEKNNINGIVIGKTDKIDIILSFKNNNYNKKIIEFKDRISEIFSKKIFIDFKIAFGRCYRGIEKLEKSFQESQKALNAINIINYGNTIFYDNMGIYKILCNENIKEEVEDFYFLTIHRLEEYDLKKSTEFVKTLKAYFECNGNLKKMSESLFTHYNTILYRLQRIKEITGMDVEKEEDRLNLQIGLKIMNIISKRE</sequence>
<keyword evidence="6" id="KW-1185">Reference proteome</keyword>
<comment type="similarity">
    <text evidence="1">Belongs to the CdaR family.</text>
</comment>
<dbReference type="Pfam" id="PF13556">
    <property type="entry name" value="HTH_30"/>
    <property type="match status" value="1"/>
</dbReference>
<gene>
    <name evidence="5" type="primary">pucR_1</name>
    <name evidence="5" type="ORF">ABG79_00400</name>
</gene>
<feature type="domain" description="Purine catabolism PurC-like" evidence="2">
    <location>
        <begin position="11"/>
        <end position="130"/>
    </location>
</feature>